<dbReference type="GO" id="GO:0047736">
    <property type="term" value="F:cellobiose epimerase activity"/>
    <property type="evidence" value="ECO:0007669"/>
    <property type="project" value="UniProtKB-UniRule"/>
</dbReference>
<dbReference type="InterPro" id="IPR010819">
    <property type="entry name" value="AGE/CE"/>
</dbReference>
<comment type="similarity">
    <text evidence="4">Belongs to the cellobiose 2-epimerase family.</text>
</comment>
<dbReference type="Pfam" id="PF07221">
    <property type="entry name" value="GlcNAc_2-epim"/>
    <property type="match status" value="1"/>
</dbReference>
<dbReference type="EC" id="5.1.3.11" evidence="4"/>
<evidence type="ECO:0000256" key="2">
    <source>
        <dbReference type="ARBA" id="ARBA00008558"/>
    </source>
</evidence>
<reference evidence="5 6" key="1">
    <citation type="submission" date="2018-07" db="EMBL/GenBank/DDBJ databases">
        <title>Chitinophaga K2CV101002-2 sp. nov., isolated from a monsoon evergreen broad-leaved forest soil.</title>
        <authorList>
            <person name="Lv Y."/>
        </authorList>
    </citation>
    <scope>NUCLEOTIDE SEQUENCE [LARGE SCALE GENOMIC DNA]</scope>
    <source>
        <strain evidence="5 6">GDMCC 1.1288</strain>
    </source>
</reference>
<dbReference type="PANTHER" id="PTHR15108">
    <property type="entry name" value="N-ACYLGLUCOSAMINE-2-EPIMERASE"/>
    <property type="match status" value="1"/>
</dbReference>
<dbReference type="RefSeq" id="WP_116977816.1">
    <property type="nucleotide sequence ID" value="NZ_QPMM01000012.1"/>
</dbReference>
<keyword evidence="6" id="KW-1185">Reference proteome</keyword>
<comment type="caution">
    <text evidence="5">The sequence shown here is derived from an EMBL/GenBank/DDBJ whole genome shotgun (WGS) entry which is preliminary data.</text>
</comment>
<dbReference type="Gene3D" id="1.50.10.10">
    <property type="match status" value="1"/>
</dbReference>
<dbReference type="InterPro" id="IPR012341">
    <property type="entry name" value="6hp_glycosidase-like_sf"/>
</dbReference>
<evidence type="ECO:0000313" key="6">
    <source>
        <dbReference type="Proteomes" id="UP000260644"/>
    </source>
</evidence>
<dbReference type="HAMAP" id="MF_00929">
    <property type="entry name" value="Cellobiose_2_epim"/>
    <property type="match status" value="1"/>
</dbReference>
<gene>
    <name evidence="5" type="ORF">DVR12_21225</name>
</gene>
<proteinExistence type="inferred from homology"/>
<dbReference type="AlphaFoldDB" id="A0A3E1Y4M6"/>
<protein>
    <recommendedName>
        <fullName evidence="4">Cellobiose 2-epimerase</fullName>
        <shortName evidence="4">CE</shortName>
        <ecNumber evidence="4">5.1.3.11</ecNumber>
    </recommendedName>
</protein>
<dbReference type="InterPro" id="IPR028584">
    <property type="entry name" value="Cellobiose_2_epim"/>
</dbReference>
<dbReference type="SUPFAM" id="SSF48208">
    <property type="entry name" value="Six-hairpin glycosidases"/>
    <property type="match status" value="1"/>
</dbReference>
<name>A0A3E1Y4M6_9BACT</name>
<evidence type="ECO:0000256" key="3">
    <source>
        <dbReference type="ARBA" id="ARBA00023235"/>
    </source>
</evidence>
<keyword evidence="3 4" id="KW-0413">Isomerase</keyword>
<dbReference type="EMBL" id="QPMM01000012">
    <property type="protein sequence ID" value="RFS19629.1"/>
    <property type="molecule type" value="Genomic_DNA"/>
</dbReference>
<accession>A0A3E1Y4M6</accession>
<evidence type="ECO:0000313" key="5">
    <source>
        <dbReference type="EMBL" id="RFS19629.1"/>
    </source>
</evidence>
<dbReference type="Proteomes" id="UP000260644">
    <property type="component" value="Unassembled WGS sequence"/>
</dbReference>
<dbReference type="InterPro" id="IPR008928">
    <property type="entry name" value="6-hairpin_glycosidase_sf"/>
</dbReference>
<dbReference type="OrthoDB" id="5141876at2"/>
<evidence type="ECO:0000256" key="4">
    <source>
        <dbReference type="HAMAP-Rule" id="MF_00929"/>
    </source>
</evidence>
<organism evidence="5 6">
    <name type="scientific">Chitinophaga silvatica</name>
    <dbReference type="NCBI Taxonomy" id="2282649"/>
    <lineage>
        <taxon>Bacteria</taxon>
        <taxon>Pseudomonadati</taxon>
        <taxon>Bacteroidota</taxon>
        <taxon>Chitinophagia</taxon>
        <taxon>Chitinophagales</taxon>
        <taxon>Chitinophagaceae</taxon>
        <taxon>Chitinophaga</taxon>
    </lineage>
</organism>
<comment type="similarity">
    <text evidence="2">Belongs to the N-acylglucosamine 2-epimerase family.</text>
</comment>
<evidence type="ECO:0000256" key="1">
    <source>
        <dbReference type="ARBA" id="ARBA00001470"/>
    </source>
</evidence>
<dbReference type="GO" id="GO:0005975">
    <property type="term" value="P:carbohydrate metabolic process"/>
    <property type="evidence" value="ECO:0007669"/>
    <property type="project" value="InterPro"/>
</dbReference>
<comment type="function">
    <text evidence="4">Catalyzes the reversible epimerization of cellobiose to 4-O-beta-D-glucopyranosyl-D-mannose (Glc-Man).</text>
</comment>
<sequence length="394" mass="45634">MTQQELHHKASKALNDILNYWTKYTVDEANGGFYGEIGNDNSIVATADKGAVLNARILWTFSAAYNLSANSAHLDIAHRAWDYLLNKFIDPVYGGVYWSVNQYGKPVDKRKQLYAIAFALYACSEYYKATNNSLAKETAINLYNVIEKYGYDNIEDGYFEAFTEDWKSPDDFRLSDKDANEKKTMNTHLHIIEAYTNLYSCWKDELLLKQIQKLLLRFEKSIIDPLTGHLHLFFNEHWDLKSTAISYGHDIEAAWLLLESAQAVGDMSLIARFNSLALLIADTTIREGIATDGGLWNEYLPDTNELVKEKHWWPQAEALIGFVNAWQLKPDSKYWHAVIGVWRFIEQYLIDSRNGEWFWGVYEDYSLMPEYKVGFWKCPYHNARACIELMKRLA</sequence>
<comment type="catalytic activity">
    <reaction evidence="1 4">
        <text>D-cellobiose = beta-D-glucosyl-(1-&gt;4)-D-mannopyranose</text>
        <dbReference type="Rhea" id="RHEA:23384"/>
        <dbReference type="ChEBI" id="CHEBI:17057"/>
        <dbReference type="ChEBI" id="CHEBI:47931"/>
        <dbReference type="EC" id="5.1.3.11"/>
    </reaction>
</comment>